<evidence type="ECO:0000313" key="2">
    <source>
        <dbReference type="Proteomes" id="UP000018031"/>
    </source>
</evidence>
<reference evidence="1 2" key="2">
    <citation type="journal article" date="2013" name="Genome Announc.">
        <title>Draft Genome Sequences of Porphyromonas crevioricanis JCM 15906T and Porphyromonas cansulci JCM 13913T Isolated from a Canine Oral Cavity.</title>
        <authorList>
            <person name="Sakamoto M."/>
            <person name="Tanaka N."/>
            <person name="Shiwa Y."/>
            <person name="Yoshikawa H."/>
            <person name="Ohkuma M."/>
        </authorList>
    </citation>
    <scope>NUCLEOTIDE SEQUENCE [LARGE SCALE GENOMIC DNA]</scope>
    <source>
        <strain evidence="1 2">JCM 15906</strain>
    </source>
</reference>
<dbReference type="Gene3D" id="3.40.30.10">
    <property type="entry name" value="Glutaredoxin"/>
    <property type="match status" value="1"/>
</dbReference>
<reference evidence="2" key="1">
    <citation type="journal article" date="2013" name="Genome">
        <title>Draft Genome Sequences of Porphyromonas crevioricanis JCM 15906T and Porphyromonas cansulci JCM 13913T Isolated from a Canine Oral Cavity.</title>
        <authorList>
            <person name="Sakamoto M."/>
            <person name="Tanaka N."/>
            <person name="Shiwa Y."/>
            <person name="Yoshikawa H."/>
            <person name="Ohkuma M."/>
        </authorList>
    </citation>
    <scope>NUCLEOTIDE SEQUENCE [LARGE SCALE GENOMIC DNA]</scope>
    <source>
        <strain evidence="2">JCM 15906</strain>
    </source>
</reference>
<comment type="caution">
    <text evidence="1">The sequence shown here is derived from an EMBL/GenBank/DDBJ whole genome shotgun (WGS) entry which is preliminary data.</text>
</comment>
<evidence type="ECO:0000313" key="1">
    <source>
        <dbReference type="EMBL" id="GAD05117.1"/>
    </source>
</evidence>
<evidence type="ECO:0008006" key="3">
    <source>
        <dbReference type="Google" id="ProtNLM"/>
    </source>
</evidence>
<proteinExistence type="predicted"/>
<dbReference type="InterPro" id="IPR036249">
    <property type="entry name" value="Thioredoxin-like_sf"/>
</dbReference>
<dbReference type="RefSeq" id="WP_023937100.1">
    <property type="nucleotide sequence ID" value="NZ_BAOU01000019.1"/>
</dbReference>
<dbReference type="AlphaFoldDB" id="T1CMW1"/>
<sequence length="378" mass="43008">MMKKILTIALAVFVLASCNKEESRYNISGQIDGATEGSMVYLLRTGDSAGEMIDSVSLAADGRFAFGVQGHYYPSFYSLRFGSDYIYLAVDSLSRTHIRAKASNFGRDYSLEETDSCNRKIRQIRMLNVETSARIDSLAALFREKKLSPVEYKEKVTAEVDYLKKQYSQKYIFPNPRSAEAYYALFQDKEGLLYFDVQNPEDSRAFAAVATAYEIYYPQAPYTDKLRQLTLLGIAAIRQMRAYTGQQLALSDSVEHSALPPLKLIDKRGEAQDLADVAKTHSKLLLVFTSHEADWSPDLVQQLRRLHRKQGLEIYEVGIDRDLFFWQNAVRTLPWITVNDAKQESLYSFGVQSLPTFFIISNGQIRRIVNLQELAREG</sequence>
<name>T1CMW1_9PORP</name>
<dbReference type="Proteomes" id="UP000018031">
    <property type="component" value="Unassembled WGS sequence"/>
</dbReference>
<dbReference type="SUPFAM" id="SSF52833">
    <property type="entry name" value="Thioredoxin-like"/>
    <property type="match status" value="1"/>
</dbReference>
<protein>
    <recommendedName>
        <fullName evidence="3">DUF4369 domain-containing protein</fullName>
    </recommendedName>
</protein>
<dbReference type="EMBL" id="BAOU01000019">
    <property type="protein sequence ID" value="GAD05117.1"/>
    <property type="molecule type" value="Genomic_DNA"/>
</dbReference>
<accession>T1CMW1</accession>
<organism evidence="1 2">
    <name type="scientific">Porphyromonas crevioricanis JCM 15906</name>
    <dbReference type="NCBI Taxonomy" id="1305617"/>
    <lineage>
        <taxon>Bacteria</taxon>
        <taxon>Pseudomonadati</taxon>
        <taxon>Bacteroidota</taxon>
        <taxon>Bacteroidia</taxon>
        <taxon>Bacteroidales</taxon>
        <taxon>Porphyromonadaceae</taxon>
        <taxon>Porphyromonas</taxon>
    </lineage>
</organism>
<gene>
    <name evidence="1" type="ORF">PORCRE_815</name>
</gene>
<dbReference type="PROSITE" id="PS51257">
    <property type="entry name" value="PROKAR_LIPOPROTEIN"/>
    <property type="match status" value="1"/>
</dbReference>